<evidence type="ECO:0000256" key="2">
    <source>
        <dbReference type="PROSITE-ProRule" id="PRU00285"/>
    </source>
</evidence>
<protein>
    <recommendedName>
        <fullName evidence="5">SHSP domain-containing protein</fullName>
    </recommendedName>
</protein>
<comment type="caution">
    <text evidence="6">The sequence shown here is derived from an EMBL/GenBank/DDBJ whole genome shotgun (WGS) entry which is preliminary data.</text>
</comment>
<dbReference type="Pfam" id="PF00011">
    <property type="entry name" value="HSP20"/>
    <property type="match status" value="1"/>
</dbReference>
<dbReference type="InterPro" id="IPR031107">
    <property type="entry name" value="Small_HSP"/>
</dbReference>
<dbReference type="EMBL" id="WNWQ01001027">
    <property type="protein sequence ID" value="KAE9962519.1"/>
    <property type="molecule type" value="Genomic_DNA"/>
</dbReference>
<dbReference type="AlphaFoldDB" id="A0A8H3U339"/>
<dbReference type="Proteomes" id="UP000447873">
    <property type="component" value="Unassembled WGS sequence"/>
</dbReference>
<evidence type="ECO:0000256" key="1">
    <source>
        <dbReference type="ARBA" id="ARBA00023016"/>
    </source>
</evidence>
<evidence type="ECO:0000313" key="10">
    <source>
        <dbReference type="Proteomes" id="UP000447873"/>
    </source>
</evidence>
<dbReference type="EMBL" id="WNWS01000096">
    <property type="protein sequence ID" value="KAE9980939.1"/>
    <property type="molecule type" value="Genomic_DNA"/>
</dbReference>
<evidence type="ECO:0000256" key="3">
    <source>
        <dbReference type="RuleBase" id="RU003616"/>
    </source>
</evidence>
<dbReference type="Gene3D" id="2.60.40.790">
    <property type="match status" value="1"/>
</dbReference>
<dbReference type="Proteomes" id="UP000490939">
    <property type="component" value="Unassembled WGS sequence"/>
</dbReference>
<dbReference type="PROSITE" id="PS01031">
    <property type="entry name" value="SHSP"/>
    <property type="match status" value="1"/>
</dbReference>
<feature type="domain" description="SHSP" evidence="5">
    <location>
        <begin position="38"/>
        <end position="226"/>
    </location>
</feature>
<dbReference type="SUPFAM" id="SSF49764">
    <property type="entry name" value="HSP20-like chaperones"/>
    <property type="match status" value="1"/>
</dbReference>
<reference evidence="6 9" key="1">
    <citation type="submission" date="2019-11" db="EMBL/GenBank/DDBJ databases">
        <title>Venturia inaequalis Genome Resource.</title>
        <authorList>
            <person name="Lichtner F.J."/>
        </authorList>
    </citation>
    <scope>NUCLEOTIDE SEQUENCE [LARGE SCALE GENOMIC DNA]</scope>
    <source>
        <strain evidence="8 10">120213</strain>
        <strain evidence="6">Bline_iso_100314</strain>
        <strain evidence="7 11">DMI_063113</strain>
    </source>
</reference>
<name>A0A8H3U339_VENIN</name>
<organism evidence="6 9">
    <name type="scientific">Venturia inaequalis</name>
    <name type="common">Apple scab fungus</name>
    <dbReference type="NCBI Taxonomy" id="5025"/>
    <lineage>
        <taxon>Eukaryota</taxon>
        <taxon>Fungi</taxon>
        <taxon>Dikarya</taxon>
        <taxon>Ascomycota</taxon>
        <taxon>Pezizomycotina</taxon>
        <taxon>Dothideomycetes</taxon>
        <taxon>Pleosporomycetidae</taxon>
        <taxon>Venturiales</taxon>
        <taxon>Venturiaceae</taxon>
        <taxon>Venturia</taxon>
    </lineage>
</organism>
<feature type="compositionally biased region" description="Low complexity" evidence="4">
    <location>
        <begin position="95"/>
        <end position="104"/>
    </location>
</feature>
<feature type="compositionally biased region" description="Basic and acidic residues" evidence="4">
    <location>
        <begin position="105"/>
        <end position="114"/>
    </location>
</feature>
<accession>A0A8H3U339</accession>
<dbReference type="InterPro" id="IPR002068">
    <property type="entry name" value="A-crystallin/Hsp20_dom"/>
</dbReference>
<dbReference type="Proteomes" id="UP000433883">
    <property type="component" value="Unassembled WGS sequence"/>
</dbReference>
<sequence length="226" mass="25066">MSFFPIAIQELSPLFRIIEEASRPSPKECAPSVTCQRSFERTFQPRFDVMELKDTYELLGELPGVNQKDIKVEWTDGNTLTITGHSEYRIEKKSPAPTAAAPSSTEKDVKEKPLAESASYHAPSVEEEDDGELISKPGESDTETIASITEKVAETNIADPETSIPETPVEQPKYWVSERRSGSFSRSFKFPVRIDQDNVKASLKNGILSIVVPKAVIPAPRTIVVE</sequence>
<evidence type="ECO:0000256" key="4">
    <source>
        <dbReference type="SAM" id="MobiDB-lite"/>
    </source>
</evidence>
<feature type="region of interest" description="Disordered" evidence="4">
    <location>
        <begin position="86"/>
        <end position="173"/>
    </location>
</feature>
<dbReference type="CDD" id="cd06464">
    <property type="entry name" value="ACD_sHsps-like"/>
    <property type="match status" value="1"/>
</dbReference>
<evidence type="ECO:0000313" key="11">
    <source>
        <dbReference type="Proteomes" id="UP000490939"/>
    </source>
</evidence>
<dbReference type="PANTHER" id="PTHR11527">
    <property type="entry name" value="HEAT-SHOCK PROTEIN 20 FAMILY MEMBER"/>
    <property type="match status" value="1"/>
</dbReference>
<evidence type="ECO:0000313" key="8">
    <source>
        <dbReference type="EMBL" id="KAE9980939.1"/>
    </source>
</evidence>
<evidence type="ECO:0000313" key="7">
    <source>
        <dbReference type="EMBL" id="KAE9971736.1"/>
    </source>
</evidence>
<keyword evidence="11" id="KW-1185">Reference proteome</keyword>
<evidence type="ECO:0000313" key="6">
    <source>
        <dbReference type="EMBL" id="KAE9962519.1"/>
    </source>
</evidence>
<comment type="similarity">
    <text evidence="2 3">Belongs to the small heat shock protein (HSP20) family.</text>
</comment>
<evidence type="ECO:0000313" key="9">
    <source>
        <dbReference type="Proteomes" id="UP000433883"/>
    </source>
</evidence>
<gene>
    <name evidence="6" type="ORF">BLS_000219</name>
    <name evidence="7" type="ORF">EG327_009758</name>
    <name evidence="8" type="ORF">EG328_011957</name>
</gene>
<proteinExistence type="inferred from homology"/>
<dbReference type="OrthoDB" id="1431247at2759"/>
<dbReference type="EMBL" id="WNWR01000663">
    <property type="protein sequence ID" value="KAE9971736.1"/>
    <property type="molecule type" value="Genomic_DNA"/>
</dbReference>
<keyword evidence="1" id="KW-0346">Stress response</keyword>
<dbReference type="InterPro" id="IPR008978">
    <property type="entry name" value="HSP20-like_chaperone"/>
</dbReference>
<evidence type="ECO:0000259" key="5">
    <source>
        <dbReference type="PROSITE" id="PS01031"/>
    </source>
</evidence>